<dbReference type="AlphaFoldDB" id="A0A5M9K6F0"/>
<accession>A0A5M9K6F0</accession>
<protein>
    <submittedName>
        <fullName evidence="1">Uncharacterized protein</fullName>
    </submittedName>
</protein>
<gene>
    <name evidence="1" type="ORF">EYC84_005854</name>
</gene>
<reference evidence="1 2" key="1">
    <citation type="submission" date="2019-06" db="EMBL/GenBank/DDBJ databases">
        <title>Genome Sequence of the Brown Rot Fungal Pathogen Monilinia fructicola.</title>
        <authorList>
            <person name="De Miccolis Angelini R.M."/>
            <person name="Landi L."/>
            <person name="Abate D."/>
            <person name="Pollastro S."/>
            <person name="Romanazzi G."/>
            <person name="Faretra F."/>
        </authorList>
    </citation>
    <scope>NUCLEOTIDE SEQUENCE [LARGE SCALE GENOMIC DNA]</scope>
    <source>
        <strain evidence="1 2">Mfrc123</strain>
    </source>
</reference>
<keyword evidence="2" id="KW-1185">Reference proteome</keyword>
<evidence type="ECO:0000313" key="1">
    <source>
        <dbReference type="EMBL" id="KAA8574375.1"/>
    </source>
</evidence>
<comment type="caution">
    <text evidence="1">The sequence shown here is derived from an EMBL/GenBank/DDBJ whole genome shotgun (WGS) entry which is preliminary data.</text>
</comment>
<sequence length="113" mass="12697">MTTKSEPNVRIPPGYSAGRNPRIAWDHHKLVFDLLSTGGSMMMVTTVGISILHLAPNTKDTEERGGMQEMIGDKLRFLLTCPFPALNNHNTTPNAEKPIYRFYSTPTYLQLFS</sequence>
<organism evidence="1 2">
    <name type="scientific">Monilinia fructicola</name>
    <name type="common">Brown rot fungus</name>
    <name type="synonym">Ciboria fructicola</name>
    <dbReference type="NCBI Taxonomy" id="38448"/>
    <lineage>
        <taxon>Eukaryota</taxon>
        <taxon>Fungi</taxon>
        <taxon>Dikarya</taxon>
        <taxon>Ascomycota</taxon>
        <taxon>Pezizomycotina</taxon>
        <taxon>Leotiomycetes</taxon>
        <taxon>Helotiales</taxon>
        <taxon>Sclerotiniaceae</taxon>
        <taxon>Monilinia</taxon>
    </lineage>
</organism>
<dbReference type="EMBL" id="VICG01000003">
    <property type="protein sequence ID" value="KAA8574375.1"/>
    <property type="molecule type" value="Genomic_DNA"/>
</dbReference>
<proteinExistence type="predicted"/>
<dbReference type="Proteomes" id="UP000322873">
    <property type="component" value="Unassembled WGS sequence"/>
</dbReference>
<evidence type="ECO:0000313" key="2">
    <source>
        <dbReference type="Proteomes" id="UP000322873"/>
    </source>
</evidence>
<name>A0A5M9K6F0_MONFR</name>